<dbReference type="EMBL" id="PSQE01000001">
    <property type="protein sequence ID" value="RHN78516.1"/>
    <property type="molecule type" value="Genomic_DNA"/>
</dbReference>
<evidence type="ECO:0000313" key="4">
    <source>
        <dbReference type="EnsemblPlants" id="KEH41075"/>
    </source>
</evidence>
<feature type="compositionally biased region" description="Polar residues" evidence="1">
    <location>
        <begin position="1166"/>
        <end position="1187"/>
    </location>
</feature>
<dbReference type="STRING" id="3880.A0A072VSG5"/>
<name>A0A072VSG5_MEDTR</name>
<evidence type="ECO:0000313" key="5">
    <source>
        <dbReference type="Proteomes" id="UP000002051"/>
    </source>
</evidence>
<feature type="compositionally biased region" description="Basic and acidic residues" evidence="1">
    <location>
        <begin position="958"/>
        <end position="967"/>
    </location>
</feature>
<dbReference type="OrthoDB" id="1928292at2759"/>
<keyword evidence="5" id="KW-1185">Reference proteome</keyword>
<feature type="compositionally biased region" description="Polar residues" evidence="1">
    <location>
        <begin position="787"/>
        <end position="812"/>
    </location>
</feature>
<feature type="region of interest" description="Disordered" evidence="1">
    <location>
        <begin position="152"/>
        <end position="173"/>
    </location>
</feature>
<organism evidence="2 5">
    <name type="scientific">Medicago truncatula</name>
    <name type="common">Barrel medic</name>
    <name type="synonym">Medicago tribuloides</name>
    <dbReference type="NCBI Taxonomy" id="3880"/>
    <lineage>
        <taxon>Eukaryota</taxon>
        <taxon>Viridiplantae</taxon>
        <taxon>Streptophyta</taxon>
        <taxon>Embryophyta</taxon>
        <taxon>Tracheophyta</taxon>
        <taxon>Spermatophyta</taxon>
        <taxon>Magnoliopsida</taxon>
        <taxon>eudicotyledons</taxon>
        <taxon>Gunneridae</taxon>
        <taxon>Pentapetalae</taxon>
        <taxon>rosids</taxon>
        <taxon>fabids</taxon>
        <taxon>Fabales</taxon>
        <taxon>Fabaceae</taxon>
        <taxon>Papilionoideae</taxon>
        <taxon>50 kb inversion clade</taxon>
        <taxon>NPAAA clade</taxon>
        <taxon>Hologalegina</taxon>
        <taxon>IRL clade</taxon>
        <taxon>Trifolieae</taxon>
        <taxon>Medicago</taxon>
    </lineage>
</organism>
<protein>
    <submittedName>
        <fullName evidence="2">COP1-interacting-like protein</fullName>
    </submittedName>
</protein>
<sequence length="1197" mass="133421">MNSSPRLDSAVFQLTPTRTRFDLVITVNGKQEKIASGLLSPFLCHLKAAQDQMDKGGYSIVLVPEHGCDVTWFTRRTIERFVRFVSTPEILERVYTIESEILQIEEAIAIQGNNSIGIGTVEENQIKQVESTEGTFERTGRKIKQDSNVEKAVVPYKSDTQPPEANGSTSSQGKSKVQLLRVLETRKLVLHKEQGMAFARAVAAGFDIDSIPALMSFAECFEASRLMDACRKFMSLWKIKHENGLWLEIETSEVTPNRADFSTINTSHTEMDSESNGGKTNSGNQANIQDQFSHHGFSPWPVHSLPGALPVFHPYAVEGVPYYPSYPGNSAFTQPGCPPMEDPRLHADQSVRHRRHSMDNRHGNTDSKNWDIETSKPRFKDEMDIEREGLQTGDRRKKTSRSDRHKSSTVVIRNINYIAKTEHSSGSGSYSDSATETDEDKEVHKSVKTSKRRGSGKASLKRLNSTDKEETDGGHWQAFQNYLLKGVDEDRHAINQNQFEMEKGDHVRRKKHVAAKDPLDLTGNSHPSSDVAAVNGQCYSNTDLEKKLFHNMNDDSIMVEHRVNGPVNIEGNAIDMGSDFPNVYTKEGKRKISNYQPAELSLLPERGADKGSMRYDCALDYEMQAQAVGGSSQDKKNKGVLSRHTKPGSKMLDKEQKSKPTPSSSDRKKTIGPIRRGKPNKPSPLDEARARAERLRNYKADLQKLKKEKEEEDIKRIEALKKERQKRIAARSSSVTKPTTKSTMPSQQTKKQFQTKFLSTVHKGSKFSDSEPRSSLPFQRFPIRTVSGGSNDSLKPSKTSRLSAGSSNSVTSKLRRSVPLLPEPKQGKGDCANNTKASITSSRRFSEPKMSTIRPTSLVKPRSSRTISRTKAVEETERKKISAIVNYDKDKIATLPELKIRISKEKPQKLNVDKPSMNSEGALLKKSESEISTTDNRDEIPMIDKTVVMLEGEKKPSALDINDEKPRGKTTIAKRQDDKDKAMEKTERVSSCTAVCAPASSLRTNMVHIGTLENQSQVKHISSKVKMNNTKNEPSKSSSSSRVAEESSRAPYSRGSSLEDGHAQNSEYGKAPPTSLETTSIGMETFRAHVSDTRNSTLEKIPEVNENPQAKEPSKGFRRLLKFGKKNHNSATGHSMDSDHANEIGANGSTNEVPTLRNLLSRDETLSTNATPQKPTRSFSLLSPFRSNSREKKIMMA</sequence>
<accession>A0A072VSG5</accession>
<evidence type="ECO:0000313" key="2">
    <source>
        <dbReference type="EMBL" id="KEH41075.1"/>
    </source>
</evidence>
<gene>
    <name evidence="4" type="primary">25482967</name>
    <name evidence="2" type="ordered locus">MTR_1g041465</name>
    <name evidence="3" type="ORF">MtrunA17_Chr1g0166471</name>
</gene>
<reference evidence="4" key="3">
    <citation type="submission" date="2015-04" db="UniProtKB">
        <authorList>
            <consortium name="EnsemblPlants"/>
        </authorList>
    </citation>
    <scope>IDENTIFICATION</scope>
    <source>
        <strain evidence="4">cv. Jemalong A17</strain>
    </source>
</reference>
<feature type="region of interest" description="Disordered" evidence="1">
    <location>
        <begin position="1024"/>
        <end position="1077"/>
    </location>
</feature>
<proteinExistence type="predicted"/>
<dbReference type="EnsemblPlants" id="KEH41075">
    <property type="protein sequence ID" value="KEH41075"/>
    <property type="gene ID" value="MTR_1g041465"/>
</dbReference>
<feature type="compositionally biased region" description="Basic residues" evidence="1">
    <location>
        <begin position="446"/>
        <end position="455"/>
    </location>
</feature>
<evidence type="ECO:0000256" key="1">
    <source>
        <dbReference type="SAM" id="MobiDB-lite"/>
    </source>
</evidence>
<reference evidence="2 5" key="2">
    <citation type="journal article" date="2014" name="BMC Genomics">
        <title>An improved genome release (version Mt4.0) for the model legume Medicago truncatula.</title>
        <authorList>
            <person name="Tang H."/>
            <person name="Krishnakumar V."/>
            <person name="Bidwell S."/>
            <person name="Rosen B."/>
            <person name="Chan A."/>
            <person name="Zhou S."/>
            <person name="Gentzbittel L."/>
            <person name="Childs K.L."/>
            <person name="Yandell M."/>
            <person name="Gundlach H."/>
            <person name="Mayer K.F."/>
            <person name="Schwartz D.C."/>
            <person name="Town C.D."/>
        </authorList>
    </citation>
    <scope>GENOME REANNOTATION</scope>
    <source>
        <strain evidence="2">A17</strain>
        <strain evidence="4 5">cv. Jemalong A17</strain>
    </source>
</reference>
<feature type="region of interest" description="Disordered" evidence="1">
    <location>
        <begin position="1166"/>
        <end position="1197"/>
    </location>
</feature>
<feature type="compositionally biased region" description="Basic and acidic residues" evidence="1">
    <location>
        <begin position="974"/>
        <end position="988"/>
    </location>
</feature>
<dbReference type="Proteomes" id="UP000002051">
    <property type="component" value="Unassembled WGS sequence"/>
</dbReference>
<feature type="region of interest" description="Disordered" evidence="1">
    <location>
        <begin position="1129"/>
        <end position="1153"/>
    </location>
</feature>
<feature type="region of interest" description="Disordered" evidence="1">
    <location>
        <begin position="350"/>
        <end position="472"/>
    </location>
</feature>
<feature type="compositionally biased region" description="Polar residues" evidence="1">
    <location>
        <begin position="832"/>
        <end position="843"/>
    </location>
</feature>
<dbReference type="Gramene" id="rna2093">
    <property type="protein sequence ID" value="RHN78516.1"/>
    <property type="gene ID" value="gene2093"/>
</dbReference>
<dbReference type="PaxDb" id="3880-AES66720"/>
<evidence type="ECO:0000313" key="3">
    <source>
        <dbReference type="EMBL" id="RHN78516.1"/>
    </source>
</evidence>
<dbReference type="PANTHER" id="PTHR31008:SF2">
    <property type="entry name" value="COP1-INTERACTING PROTEIN-LIKE PROTEIN"/>
    <property type="match status" value="1"/>
</dbReference>
<feature type="region of interest" description="Disordered" evidence="1">
    <location>
        <begin position="958"/>
        <end position="989"/>
    </location>
</feature>
<reference evidence="2 5" key="1">
    <citation type="journal article" date="2011" name="Nature">
        <title>The Medicago genome provides insight into the evolution of rhizobial symbioses.</title>
        <authorList>
            <person name="Young N.D."/>
            <person name="Debelle F."/>
            <person name="Oldroyd G.E."/>
            <person name="Geurts R."/>
            <person name="Cannon S.B."/>
            <person name="Udvardi M.K."/>
            <person name="Benedito V.A."/>
            <person name="Mayer K.F."/>
            <person name="Gouzy J."/>
            <person name="Schoof H."/>
            <person name="Van de Peer Y."/>
            <person name="Proost S."/>
            <person name="Cook D.R."/>
            <person name="Meyers B.C."/>
            <person name="Spannagl M."/>
            <person name="Cheung F."/>
            <person name="De Mita S."/>
            <person name="Krishnakumar V."/>
            <person name="Gundlach H."/>
            <person name="Zhou S."/>
            <person name="Mudge J."/>
            <person name="Bharti A.K."/>
            <person name="Murray J.D."/>
            <person name="Naoumkina M.A."/>
            <person name="Rosen B."/>
            <person name="Silverstein K.A."/>
            <person name="Tang H."/>
            <person name="Rombauts S."/>
            <person name="Zhao P.X."/>
            <person name="Zhou P."/>
            <person name="Barbe V."/>
            <person name="Bardou P."/>
            <person name="Bechner M."/>
            <person name="Bellec A."/>
            <person name="Berger A."/>
            <person name="Berges H."/>
            <person name="Bidwell S."/>
            <person name="Bisseling T."/>
            <person name="Choisne N."/>
            <person name="Couloux A."/>
            <person name="Denny R."/>
            <person name="Deshpande S."/>
            <person name="Dai X."/>
            <person name="Doyle J.J."/>
            <person name="Dudez A.M."/>
            <person name="Farmer A.D."/>
            <person name="Fouteau S."/>
            <person name="Franken C."/>
            <person name="Gibelin C."/>
            <person name="Gish J."/>
            <person name="Goldstein S."/>
            <person name="Gonzalez A.J."/>
            <person name="Green P.J."/>
            <person name="Hallab A."/>
            <person name="Hartog M."/>
            <person name="Hua A."/>
            <person name="Humphray S.J."/>
            <person name="Jeong D.H."/>
            <person name="Jing Y."/>
            <person name="Jocker A."/>
            <person name="Kenton S.M."/>
            <person name="Kim D.J."/>
            <person name="Klee K."/>
            <person name="Lai H."/>
            <person name="Lang C."/>
            <person name="Lin S."/>
            <person name="Macmil S.L."/>
            <person name="Magdelenat G."/>
            <person name="Matthews L."/>
            <person name="McCorrison J."/>
            <person name="Monaghan E.L."/>
            <person name="Mun J.H."/>
            <person name="Najar F.Z."/>
            <person name="Nicholson C."/>
            <person name="Noirot C."/>
            <person name="O'Bleness M."/>
            <person name="Paule C.R."/>
            <person name="Poulain J."/>
            <person name="Prion F."/>
            <person name="Qin B."/>
            <person name="Qu C."/>
            <person name="Retzel E.F."/>
            <person name="Riddle C."/>
            <person name="Sallet E."/>
            <person name="Samain S."/>
            <person name="Samson N."/>
            <person name="Sanders I."/>
            <person name="Saurat O."/>
            <person name="Scarpelli C."/>
            <person name="Schiex T."/>
            <person name="Segurens B."/>
            <person name="Severin A.J."/>
            <person name="Sherrier D.J."/>
            <person name="Shi R."/>
            <person name="Sims S."/>
            <person name="Singer S.R."/>
            <person name="Sinharoy S."/>
            <person name="Sterck L."/>
            <person name="Viollet A."/>
            <person name="Wang B.B."/>
            <person name="Wang K."/>
            <person name="Wang M."/>
            <person name="Wang X."/>
            <person name="Warfsmann J."/>
            <person name="Weissenbach J."/>
            <person name="White D.D."/>
            <person name="White J.D."/>
            <person name="Wiley G.B."/>
            <person name="Wincker P."/>
            <person name="Xing Y."/>
            <person name="Yang L."/>
            <person name="Yao Z."/>
            <person name="Ying F."/>
            <person name="Zhai J."/>
            <person name="Zhou L."/>
            <person name="Zuber A."/>
            <person name="Denarie J."/>
            <person name="Dixon R.A."/>
            <person name="May G.D."/>
            <person name="Schwartz D.C."/>
            <person name="Rogers J."/>
            <person name="Quetier F."/>
            <person name="Town C.D."/>
            <person name="Roe B.A."/>
        </authorList>
    </citation>
    <scope>NUCLEOTIDE SEQUENCE [LARGE SCALE GENOMIC DNA]</scope>
    <source>
        <strain evidence="2">A17</strain>
        <strain evidence="4 5">cv. Jemalong A17</strain>
    </source>
</reference>
<feature type="compositionally biased region" description="Low complexity" evidence="1">
    <location>
        <begin position="732"/>
        <end position="752"/>
    </location>
</feature>
<feature type="compositionally biased region" description="Basic and acidic residues" evidence="1">
    <location>
        <begin position="1188"/>
        <end position="1197"/>
    </location>
</feature>
<dbReference type="HOGENOM" id="CLU_008836_0_0_1"/>
<reference evidence="3" key="4">
    <citation type="journal article" date="2018" name="Nat. Plants">
        <title>Whole-genome landscape of Medicago truncatula symbiotic genes.</title>
        <authorList>
            <person name="Pecrix Y."/>
            <person name="Gamas P."/>
            <person name="Carrere S."/>
        </authorList>
    </citation>
    <scope>NUCLEOTIDE SEQUENCE</scope>
    <source>
        <tissue evidence="3">Leaves</tissue>
    </source>
</reference>
<dbReference type="Proteomes" id="UP000265566">
    <property type="component" value="Chromosome 1"/>
</dbReference>
<dbReference type="EMBL" id="CM001217">
    <property type="protein sequence ID" value="KEH41075.1"/>
    <property type="molecule type" value="Genomic_DNA"/>
</dbReference>
<feature type="region of interest" description="Disordered" evidence="1">
    <location>
        <begin position="722"/>
        <end position="752"/>
    </location>
</feature>
<dbReference type="eggNOG" id="ENOG502QUP9">
    <property type="taxonomic scope" value="Eukaryota"/>
</dbReference>
<feature type="compositionally biased region" description="Polar residues" evidence="1">
    <location>
        <begin position="158"/>
        <end position="173"/>
    </location>
</feature>
<feature type="region of interest" description="Disordered" evidence="1">
    <location>
        <begin position="627"/>
        <end position="688"/>
    </location>
</feature>
<dbReference type="KEGG" id="mtr:25482967"/>
<feature type="compositionally biased region" description="Low complexity" evidence="1">
    <location>
        <begin position="424"/>
        <end position="433"/>
    </location>
</feature>
<dbReference type="PANTHER" id="PTHR31008">
    <property type="entry name" value="COP1-INTERACTING PROTEIN-RELATED"/>
    <property type="match status" value="1"/>
</dbReference>
<feature type="compositionally biased region" description="Basic and acidic residues" evidence="1">
    <location>
        <begin position="350"/>
        <end position="389"/>
    </location>
</feature>
<feature type="region of interest" description="Disordered" evidence="1">
    <location>
        <begin position="764"/>
        <end position="871"/>
    </location>
</feature>
<dbReference type="AlphaFoldDB" id="A0A072VSG5"/>